<accession>A0A919XTB2</accession>
<dbReference type="Proteomes" id="UP000681162">
    <property type="component" value="Unassembled WGS sequence"/>
</dbReference>
<reference evidence="1 2" key="1">
    <citation type="submission" date="2021-03" db="EMBL/GenBank/DDBJ databases">
        <title>Antimicrobial resistance genes in bacteria isolated from Japanese honey, and their potential for conferring macrolide and lincosamide resistance in the American foulbrood pathogen Paenibacillus larvae.</title>
        <authorList>
            <person name="Okamoto M."/>
            <person name="Kumagai M."/>
            <person name="Kanamori H."/>
            <person name="Takamatsu D."/>
        </authorList>
    </citation>
    <scope>NUCLEOTIDE SEQUENCE [LARGE SCALE GENOMIC DNA]</scope>
    <source>
        <strain evidence="1 2">J41TS12</strain>
    </source>
</reference>
<sequence length="108" mass="12635">MNRTDKKIYYVSLQGRSLLEDQQATAYEWRIEATPEEADQVSHLLEQLGEQETRSFLAFTYPWPDSPEQDVNAGYQSVVDALYKLIYRFGTPETREQLSRSMGYTEEE</sequence>
<gene>
    <name evidence="1" type="ORF">J41TS12_37470</name>
</gene>
<dbReference type="RefSeq" id="WP_044481781.1">
    <property type="nucleotide sequence ID" value="NZ_BORR01000015.1"/>
</dbReference>
<name>A0A919XTB2_9BACL</name>
<evidence type="ECO:0000313" key="2">
    <source>
        <dbReference type="Proteomes" id="UP000681162"/>
    </source>
</evidence>
<evidence type="ECO:0008006" key="3">
    <source>
        <dbReference type="Google" id="ProtNLM"/>
    </source>
</evidence>
<organism evidence="1 2">
    <name type="scientific">Paenibacillus antibioticophila</name>
    <dbReference type="NCBI Taxonomy" id="1274374"/>
    <lineage>
        <taxon>Bacteria</taxon>
        <taxon>Bacillati</taxon>
        <taxon>Bacillota</taxon>
        <taxon>Bacilli</taxon>
        <taxon>Bacillales</taxon>
        <taxon>Paenibacillaceae</taxon>
        <taxon>Paenibacillus</taxon>
    </lineage>
</organism>
<dbReference type="EMBL" id="BORR01000015">
    <property type="protein sequence ID" value="GIO38886.1"/>
    <property type="molecule type" value="Genomic_DNA"/>
</dbReference>
<comment type="caution">
    <text evidence="1">The sequence shown here is derived from an EMBL/GenBank/DDBJ whole genome shotgun (WGS) entry which is preliminary data.</text>
</comment>
<proteinExistence type="predicted"/>
<evidence type="ECO:0000313" key="1">
    <source>
        <dbReference type="EMBL" id="GIO38886.1"/>
    </source>
</evidence>
<keyword evidence="2" id="KW-1185">Reference proteome</keyword>
<dbReference type="OrthoDB" id="2706506at2"/>
<protein>
    <recommendedName>
        <fullName evidence="3">Hydrolase</fullName>
    </recommendedName>
</protein>
<dbReference type="AlphaFoldDB" id="A0A919XTB2"/>